<evidence type="ECO:0000313" key="2">
    <source>
        <dbReference type="EMBL" id="QDG54659.1"/>
    </source>
</evidence>
<sequence length="523" mass="55194">MPRHLRSLSTLLGLTVVLAAACSDEDFKDPKIFAGGGEDAGVADEADASDADDVRGEDGGAVDPRCEGRQAGATCELANATGVCVDGECQFLSCASGFRSCDGDTSNGCETDITREETCGTCGVSCEAPQTCQLSRAGWVCSVGPVCRDEAYDLDGDVRNGCEWESDWAEDGVLSPPTLRPDVAVELPNGAFAVAGNDTQSRLVTSTQTTRPADALPVAFDANDPVRARDAVSLTDGREAVVAVAWTDAVTLSSADRSTAQDGVFEYACEDAEGSTAREFRAVAGAQDSPLFVATTDEVLRVDRDCLHIGRSCTQSSASFGQSDYLAAFYPAADASCSVCTPSTSECPIFEPVDVQYLPVSSDLLVVTRRGFVILERSGDDFAIGSRFEAPADDSVPRYVTGAAVEDASSVRVYLLDDASNLHSFVVDDGGIRPVGAAVGLSAAHESARLTAAPDGSLLVTDDRRAWLVRLMERSARIEALSEPEVFLGDERILFGAGYAAGGDEFSLLYYGVGRYYLRHVAR</sequence>
<reference evidence="2 3" key="1">
    <citation type="submission" date="2019-06" db="EMBL/GenBank/DDBJ databases">
        <title>Persicimonas caeni gen. nov., sp. nov., a predatory bacterium isolated from solar saltern.</title>
        <authorList>
            <person name="Wang S."/>
        </authorList>
    </citation>
    <scope>NUCLEOTIDE SEQUENCE [LARGE SCALE GENOMIC DNA]</scope>
    <source>
        <strain evidence="2 3">YN101</strain>
    </source>
</reference>
<evidence type="ECO:0000256" key="1">
    <source>
        <dbReference type="SAM" id="MobiDB-lite"/>
    </source>
</evidence>
<accession>A0A4Y6Q2F5</accession>
<proteinExistence type="predicted"/>
<dbReference type="EMBL" id="CP041186">
    <property type="protein sequence ID" value="QDG54659.1"/>
    <property type="molecule type" value="Genomic_DNA"/>
</dbReference>
<keyword evidence="3" id="KW-1185">Reference proteome</keyword>
<organism evidence="2 3">
    <name type="scientific">Persicimonas caeni</name>
    <dbReference type="NCBI Taxonomy" id="2292766"/>
    <lineage>
        <taxon>Bacteria</taxon>
        <taxon>Deltaproteobacteria</taxon>
        <taxon>Bradymonadales</taxon>
        <taxon>Bradymonadaceae</taxon>
        <taxon>Persicimonas</taxon>
    </lineage>
</organism>
<accession>A0A5B8YDG5</accession>
<dbReference type="RefSeq" id="WP_141201103.1">
    <property type="nucleotide sequence ID" value="NZ_CP041186.1"/>
</dbReference>
<dbReference type="AlphaFoldDB" id="A0A4Y6Q2F5"/>
<feature type="region of interest" description="Disordered" evidence="1">
    <location>
        <begin position="35"/>
        <end position="62"/>
    </location>
</feature>
<protein>
    <submittedName>
        <fullName evidence="2">Uncharacterized protein</fullName>
    </submittedName>
</protein>
<name>A0A4Y6Q2F5_PERCE</name>
<dbReference type="PROSITE" id="PS51257">
    <property type="entry name" value="PROKAR_LIPOPROTEIN"/>
    <property type="match status" value="1"/>
</dbReference>
<gene>
    <name evidence="2" type="ORF">FIV42_29130</name>
</gene>
<evidence type="ECO:0000313" key="3">
    <source>
        <dbReference type="Proteomes" id="UP000315995"/>
    </source>
</evidence>
<dbReference type="Proteomes" id="UP000315995">
    <property type="component" value="Chromosome"/>
</dbReference>
<dbReference type="OrthoDB" id="5476861at2"/>
<feature type="compositionally biased region" description="Acidic residues" evidence="1">
    <location>
        <begin position="41"/>
        <end position="51"/>
    </location>
</feature>
<feature type="compositionally biased region" description="Basic and acidic residues" evidence="1">
    <location>
        <begin position="52"/>
        <end position="62"/>
    </location>
</feature>